<dbReference type="Gene3D" id="3.40.1090.10">
    <property type="entry name" value="Cytosolic phospholipase A2 catalytic domain"/>
    <property type="match status" value="2"/>
</dbReference>
<evidence type="ECO:0000256" key="2">
    <source>
        <dbReference type="PROSITE-ProRule" id="PRU01161"/>
    </source>
</evidence>
<dbReference type="CDD" id="cd07207">
    <property type="entry name" value="Pat_ExoU_VipD_like"/>
    <property type="match status" value="1"/>
</dbReference>
<dbReference type="InterPro" id="IPR016035">
    <property type="entry name" value="Acyl_Trfase/lysoPLipase"/>
</dbReference>
<dbReference type="PANTHER" id="PTHR46394:SF1">
    <property type="entry name" value="PNPLA DOMAIN-CONTAINING PROTEIN"/>
    <property type="match status" value="1"/>
</dbReference>
<evidence type="ECO:0000256" key="1">
    <source>
        <dbReference type="ARBA" id="ARBA00023098"/>
    </source>
</evidence>
<accession>A0AAU8IDX5</accession>
<protein>
    <submittedName>
        <fullName evidence="4">Patatin-like phospholipase family protein</fullName>
    </submittedName>
</protein>
<dbReference type="PANTHER" id="PTHR46394">
    <property type="entry name" value="ANNEXIN"/>
    <property type="match status" value="1"/>
</dbReference>
<reference evidence="4" key="1">
    <citation type="submission" date="2024-06" db="EMBL/GenBank/DDBJ databases">
        <authorList>
            <person name="Fan A."/>
            <person name="Zhang F.Y."/>
            <person name="Zhang L."/>
        </authorList>
    </citation>
    <scope>NUCLEOTIDE SEQUENCE</scope>
    <source>
        <strain evidence="4">Y61</strain>
    </source>
</reference>
<feature type="active site" description="Proton acceptor" evidence="2">
    <location>
        <position position="183"/>
    </location>
</feature>
<dbReference type="GO" id="GO:0016042">
    <property type="term" value="P:lipid catabolic process"/>
    <property type="evidence" value="ECO:0007669"/>
    <property type="project" value="UniProtKB-UniRule"/>
</dbReference>
<dbReference type="SUPFAM" id="SSF52151">
    <property type="entry name" value="FabD/lysophospholipase-like"/>
    <property type="match status" value="1"/>
</dbReference>
<keyword evidence="2" id="KW-0378">Hydrolase</keyword>
<dbReference type="InterPro" id="IPR052580">
    <property type="entry name" value="Lipid_Hydrolase"/>
</dbReference>
<organism evidence="4">
    <name type="scientific">Sporolactobacillus sp. Y61</name>
    <dbReference type="NCBI Taxonomy" id="3160863"/>
    <lineage>
        <taxon>Bacteria</taxon>
        <taxon>Bacillati</taxon>
        <taxon>Bacillota</taxon>
        <taxon>Bacilli</taxon>
        <taxon>Bacillales</taxon>
        <taxon>Sporolactobacillaceae</taxon>
        <taxon>Sporolactobacillus</taxon>
    </lineage>
</organism>
<feature type="domain" description="PNPLA" evidence="3">
    <location>
        <begin position="5"/>
        <end position="196"/>
    </location>
</feature>
<feature type="active site" description="Nucleophile" evidence="2">
    <location>
        <position position="38"/>
    </location>
</feature>
<evidence type="ECO:0000313" key="4">
    <source>
        <dbReference type="EMBL" id="XCJ16426.1"/>
    </source>
</evidence>
<feature type="short sequence motif" description="DGA/G" evidence="2">
    <location>
        <begin position="183"/>
        <end position="185"/>
    </location>
</feature>
<dbReference type="PROSITE" id="PS51635">
    <property type="entry name" value="PNPLA"/>
    <property type="match status" value="1"/>
</dbReference>
<dbReference type="InterPro" id="IPR002641">
    <property type="entry name" value="PNPLA_dom"/>
</dbReference>
<keyword evidence="2" id="KW-0442">Lipid degradation</keyword>
<feature type="short sequence motif" description="GXGXXG" evidence="2">
    <location>
        <begin position="9"/>
        <end position="14"/>
    </location>
</feature>
<dbReference type="Pfam" id="PF01734">
    <property type="entry name" value="Patatin"/>
    <property type="match status" value="1"/>
</dbReference>
<sequence length="295" mass="33440">MWIDIVFSGGGVRGFAFAGALEVLERSGYRFKRTAGTSAGAIVAALVAAGYTSEEMKRLMVEMNTRQLLDPPGLIRFPLYKWLRMYFSLGLFNGDDLEKWLLHVLKEKGVIHFSDLSDEALRVIVADVSKKKIVVFPDDLAEYGIDPGQFSVARAVRMSAGLPFFFKPVPLSYGSGQKSLMVDGGVLSNFPLWLFDRENNLPLRPFLGLQVTNKIPNNESVVKIRNAADLFRGMFTTMREARDEQTIEKLQGSNIITIPITEVKTKDLQISREERERLYQIGREEAKRFLKKWCY</sequence>
<proteinExistence type="predicted"/>
<gene>
    <name evidence="4" type="ORF">ABNN70_12255</name>
</gene>
<dbReference type="EMBL" id="CP159510">
    <property type="protein sequence ID" value="XCJ16426.1"/>
    <property type="molecule type" value="Genomic_DNA"/>
</dbReference>
<name>A0AAU8IDX5_9BACL</name>
<keyword evidence="1 2" id="KW-0443">Lipid metabolism</keyword>
<feature type="short sequence motif" description="GXSXG" evidence="2">
    <location>
        <begin position="36"/>
        <end position="40"/>
    </location>
</feature>
<dbReference type="RefSeq" id="WP_129930318.1">
    <property type="nucleotide sequence ID" value="NZ_CP159510.1"/>
</dbReference>
<dbReference type="AlphaFoldDB" id="A0AAU8IDX5"/>
<dbReference type="GO" id="GO:0016787">
    <property type="term" value="F:hydrolase activity"/>
    <property type="evidence" value="ECO:0007669"/>
    <property type="project" value="UniProtKB-UniRule"/>
</dbReference>
<evidence type="ECO:0000259" key="3">
    <source>
        <dbReference type="PROSITE" id="PS51635"/>
    </source>
</evidence>